<organism evidence="2 3">
    <name type="scientific">Schizophyllum amplum</name>
    <dbReference type="NCBI Taxonomy" id="97359"/>
    <lineage>
        <taxon>Eukaryota</taxon>
        <taxon>Fungi</taxon>
        <taxon>Dikarya</taxon>
        <taxon>Basidiomycota</taxon>
        <taxon>Agaricomycotina</taxon>
        <taxon>Agaricomycetes</taxon>
        <taxon>Agaricomycetidae</taxon>
        <taxon>Agaricales</taxon>
        <taxon>Schizophyllaceae</taxon>
        <taxon>Schizophyllum</taxon>
    </lineage>
</organism>
<proteinExistence type="predicted"/>
<evidence type="ECO:0000313" key="2">
    <source>
        <dbReference type="EMBL" id="TRM61683.1"/>
    </source>
</evidence>
<evidence type="ECO:0000313" key="3">
    <source>
        <dbReference type="Proteomes" id="UP000320762"/>
    </source>
</evidence>
<reference evidence="2 3" key="1">
    <citation type="journal article" date="2019" name="New Phytol.">
        <title>Comparative genomics reveals unique wood-decay strategies and fruiting body development in the Schizophyllaceae.</title>
        <authorList>
            <person name="Almasi E."/>
            <person name="Sahu N."/>
            <person name="Krizsan K."/>
            <person name="Balint B."/>
            <person name="Kovacs G.M."/>
            <person name="Kiss B."/>
            <person name="Cseklye J."/>
            <person name="Drula E."/>
            <person name="Henrissat B."/>
            <person name="Nagy I."/>
            <person name="Chovatia M."/>
            <person name="Adam C."/>
            <person name="LaButti K."/>
            <person name="Lipzen A."/>
            <person name="Riley R."/>
            <person name="Grigoriev I.V."/>
            <person name="Nagy L.G."/>
        </authorList>
    </citation>
    <scope>NUCLEOTIDE SEQUENCE [LARGE SCALE GENOMIC DNA]</scope>
    <source>
        <strain evidence="2 3">NL-1724</strain>
    </source>
</reference>
<evidence type="ECO:0000256" key="1">
    <source>
        <dbReference type="SAM" id="MobiDB-lite"/>
    </source>
</evidence>
<dbReference type="AlphaFoldDB" id="A0A550CA67"/>
<protein>
    <submittedName>
        <fullName evidence="2">Uncharacterized protein</fullName>
    </submittedName>
</protein>
<accession>A0A550CA67</accession>
<dbReference type="Proteomes" id="UP000320762">
    <property type="component" value="Unassembled WGS sequence"/>
</dbReference>
<name>A0A550CA67_9AGAR</name>
<feature type="region of interest" description="Disordered" evidence="1">
    <location>
        <begin position="28"/>
        <end position="47"/>
    </location>
</feature>
<gene>
    <name evidence="2" type="ORF">BD626DRAFT_570397</name>
</gene>
<keyword evidence="3" id="KW-1185">Reference proteome</keyword>
<comment type="caution">
    <text evidence="2">The sequence shown here is derived from an EMBL/GenBank/DDBJ whole genome shotgun (WGS) entry which is preliminary data.</text>
</comment>
<sequence length="192" mass="19830">MTQLLPESVDSAFQLIGLDGAVDGLVETADGSRASSPTPTELEEDDDSMVVTADAVASDAADASMDAAAHIPAAAGLVATDESVGSADVPIIAVTSAPTYGFVCHDLDENRAGIALGVVPYRPLVAGDLAHDAHKYYAVARGRFIGVFDDSSMYVLAVGKVSNPLCMCPETLGAALNWFNKKLAMGLCQIVN</sequence>
<dbReference type="EMBL" id="VDMD01000015">
    <property type="protein sequence ID" value="TRM61683.1"/>
    <property type="molecule type" value="Genomic_DNA"/>
</dbReference>
<dbReference type="OrthoDB" id="3270804at2759"/>